<evidence type="ECO:0000313" key="2">
    <source>
        <dbReference type="Proteomes" id="UP000078302"/>
    </source>
</evidence>
<reference evidence="1 2" key="1">
    <citation type="submission" date="2016-04" db="EMBL/GenBank/DDBJ databases">
        <title>Acidithiobacillus ferrooxidans genome sequencing and assembly.</title>
        <authorList>
            <person name="Zhou Z."/>
        </authorList>
    </citation>
    <scope>NUCLEOTIDE SEQUENCE [LARGE SCALE GENOMIC DNA]</scope>
    <source>
        <strain evidence="1 2">BY0502</strain>
    </source>
</reference>
<dbReference type="Proteomes" id="UP000078302">
    <property type="component" value="Unassembled WGS sequence"/>
</dbReference>
<dbReference type="EMBL" id="LVXZ01000289">
    <property type="protein sequence ID" value="OAP87252.1"/>
    <property type="molecule type" value="Genomic_DNA"/>
</dbReference>
<organism evidence="1 2">
    <name type="scientific">Acidithiobacillus ferrooxidans</name>
    <name type="common">Thiobacillus ferrooxidans</name>
    <dbReference type="NCBI Taxonomy" id="920"/>
    <lineage>
        <taxon>Bacteria</taxon>
        <taxon>Pseudomonadati</taxon>
        <taxon>Pseudomonadota</taxon>
        <taxon>Acidithiobacillia</taxon>
        <taxon>Acidithiobacillales</taxon>
        <taxon>Acidithiobacillaceae</taxon>
        <taxon>Acidithiobacillus</taxon>
    </lineage>
</organism>
<evidence type="ECO:0000313" key="1">
    <source>
        <dbReference type="EMBL" id="OAP87252.1"/>
    </source>
</evidence>
<sequence length="69" mass="7832">MADLLCGGPYLVPQDFWCLITSGAAKISETSSPLVPQKFWGFIFPWCRTDFWGPSTSWCRKEFSGDFFA</sequence>
<name>A0A179B6C2_ACIFR</name>
<protein>
    <submittedName>
        <fullName evidence="1">Uncharacterized protein</fullName>
    </submittedName>
</protein>
<gene>
    <name evidence="1" type="ORF">A4H96_15125</name>
</gene>
<dbReference type="AlphaFoldDB" id="A0A179B6C2"/>
<accession>A0A179B6C2</accession>
<comment type="caution">
    <text evidence="1">The sequence shown here is derived from an EMBL/GenBank/DDBJ whole genome shotgun (WGS) entry which is preliminary data.</text>
</comment>
<keyword evidence="2" id="KW-1185">Reference proteome</keyword>
<proteinExistence type="predicted"/>